<dbReference type="InterPro" id="IPR049704">
    <property type="entry name" value="Aminotrans_3_PPA_site"/>
</dbReference>
<dbReference type="InterPro" id="IPR005814">
    <property type="entry name" value="Aminotrans_3"/>
</dbReference>
<dbReference type="Pfam" id="PF00202">
    <property type="entry name" value="Aminotran_3"/>
    <property type="match status" value="1"/>
</dbReference>
<evidence type="ECO:0000256" key="5">
    <source>
        <dbReference type="RuleBase" id="RU003560"/>
    </source>
</evidence>
<dbReference type="GO" id="GO:0008483">
    <property type="term" value="F:transaminase activity"/>
    <property type="evidence" value="ECO:0007669"/>
    <property type="project" value="UniProtKB-KW"/>
</dbReference>
<evidence type="ECO:0000313" key="6">
    <source>
        <dbReference type="EMBL" id="SFE86672.1"/>
    </source>
</evidence>
<reference evidence="6 7" key="1">
    <citation type="submission" date="2016-10" db="EMBL/GenBank/DDBJ databases">
        <authorList>
            <person name="de Groot N.N."/>
        </authorList>
    </citation>
    <scope>NUCLEOTIDE SEQUENCE [LARGE SCALE GENOMIC DNA]</scope>
    <source>
        <strain evidence="6 7">DSM 23995</strain>
    </source>
</reference>
<evidence type="ECO:0000313" key="7">
    <source>
        <dbReference type="Proteomes" id="UP000199516"/>
    </source>
</evidence>
<dbReference type="Gene3D" id="3.90.1150.10">
    <property type="entry name" value="Aspartate Aminotransferase, domain 1"/>
    <property type="match status" value="1"/>
</dbReference>
<evidence type="ECO:0000256" key="2">
    <source>
        <dbReference type="ARBA" id="ARBA00022576"/>
    </source>
</evidence>
<gene>
    <name evidence="6" type="ORF">SAMN05192532_10540</name>
</gene>
<evidence type="ECO:0000256" key="3">
    <source>
        <dbReference type="ARBA" id="ARBA00022679"/>
    </source>
</evidence>
<accession>A0A1I2E172</accession>
<keyword evidence="3 6" id="KW-0808">Transferase</keyword>
<dbReference type="PANTHER" id="PTHR43094">
    <property type="entry name" value="AMINOTRANSFERASE"/>
    <property type="match status" value="1"/>
</dbReference>
<dbReference type="EMBL" id="FONT01000005">
    <property type="protein sequence ID" value="SFE86672.1"/>
    <property type="molecule type" value="Genomic_DNA"/>
</dbReference>
<proteinExistence type="inferred from homology"/>
<dbReference type="CDD" id="cd00610">
    <property type="entry name" value="OAT_like"/>
    <property type="match status" value="1"/>
</dbReference>
<organism evidence="6 7">
    <name type="scientific">Alteribacillus iranensis</name>
    <dbReference type="NCBI Taxonomy" id="930128"/>
    <lineage>
        <taxon>Bacteria</taxon>
        <taxon>Bacillati</taxon>
        <taxon>Bacillota</taxon>
        <taxon>Bacilli</taxon>
        <taxon>Bacillales</taxon>
        <taxon>Bacillaceae</taxon>
        <taxon>Alteribacillus</taxon>
    </lineage>
</organism>
<protein>
    <submittedName>
        <fullName evidence="6">Putrescine aminotransferase</fullName>
    </submittedName>
</protein>
<dbReference type="RefSeq" id="WP_091661893.1">
    <property type="nucleotide sequence ID" value="NZ_FONT01000005.1"/>
</dbReference>
<dbReference type="PROSITE" id="PS00600">
    <property type="entry name" value="AA_TRANSFER_CLASS_3"/>
    <property type="match status" value="1"/>
</dbReference>
<sequence>MSSTPVKSKLTEQLEQLDVQHYMHPTSVPGQLPKMVFESGDGINVKNTDGESYIDGISMLWNVNLGHGQKGLGEAAKAQMDKIAFSSSFAGYSNEPAIRLAKKLADWAPEGLNTAFYTSGGSESNDTAFKLARFYWQLKNQPKKSKFISFKNGYHGVTIAAGTATTLAGFHRFAGTHIPDMLHATAHLTECEKGDRNHPDFKESARHIIETEGADSIAGIIIEPIQGSGGVYMPPEGYLQALRDLCDEFDILFIADEVINGFGRTGAKFAVEHYDVIPDLMSLAKGITSGYAQLGAVMVHDKIKEVINSSEGVMAHGFTYSGHPMACAVGIRNMEIMEEENIVSHVQEMEKVMNEGLAYLEDKHTIFGLPRNKGLIGAFEIFEDSASGKRFDADKKVGLQFVEDCFKRNLILRALGTADGKAIIALAPPLVITKPEIEKMISIIDDALTNFKA</sequence>
<dbReference type="OrthoDB" id="9807885at2"/>
<dbReference type="GO" id="GO:0030170">
    <property type="term" value="F:pyridoxal phosphate binding"/>
    <property type="evidence" value="ECO:0007669"/>
    <property type="project" value="InterPro"/>
</dbReference>
<keyword evidence="4 5" id="KW-0663">Pyridoxal phosphate</keyword>
<keyword evidence="2 6" id="KW-0032">Aminotransferase</keyword>
<dbReference type="PANTHER" id="PTHR43094:SF1">
    <property type="entry name" value="AMINOTRANSFERASE CLASS-III"/>
    <property type="match status" value="1"/>
</dbReference>
<dbReference type="STRING" id="930128.SAMN05192532_10540"/>
<dbReference type="InterPro" id="IPR015424">
    <property type="entry name" value="PyrdxlP-dep_Trfase"/>
</dbReference>
<dbReference type="AlphaFoldDB" id="A0A1I2E172"/>
<dbReference type="InterPro" id="IPR015422">
    <property type="entry name" value="PyrdxlP-dep_Trfase_small"/>
</dbReference>
<name>A0A1I2E172_9BACI</name>
<dbReference type="Proteomes" id="UP000199516">
    <property type="component" value="Unassembled WGS sequence"/>
</dbReference>
<evidence type="ECO:0000256" key="4">
    <source>
        <dbReference type="ARBA" id="ARBA00022898"/>
    </source>
</evidence>
<dbReference type="SUPFAM" id="SSF53383">
    <property type="entry name" value="PLP-dependent transferases"/>
    <property type="match status" value="1"/>
</dbReference>
<dbReference type="InterPro" id="IPR015421">
    <property type="entry name" value="PyrdxlP-dep_Trfase_major"/>
</dbReference>
<dbReference type="PIRSF" id="PIRSF000521">
    <property type="entry name" value="Transaminase_4ab_Lys_Orn"/>
    <property type="match status" value="1"/>
</dbReference>
<comment type="similarity">
    <text evidence="1 5">Belongs to the class-III pyridoxal-phosphate-dependent aminotransferase family.</text>
</comment>
<keyword evidence="7" id="KW-1185">Reference proteome</keyword>
<evidence type="ECO:0000256" key="1">
    <source>
        <dbReference type="ARBA" id="ARBA00008954"/>
    </source>
</evidence>
<dbReference type="Gene3D" id="3.40.640.10">
    <property type="entry name" value="Type I PLP-dependent aspartate aminotransferase-like (Major domain)"/>
    <property type="match status" value="1"/>
</dbReference>
<dbReference type="FunFam" id="3.40.640.10:FF:000014">
    <property type="entry name" value="Adenosylmethionine-8-amino-7-oxononanoate aminotransferase, probable"/>
    <property type="match status" value="1"/>
</dbReference>